<sequence length="214" mass="24762">MPGVQSGITGSSPANRSTSLRIERICDPKERARARDFVNEYHSYIKWADRPSRKLYWTLYEGERLVGVFGLASAFSRPKAVADFMREHGMEFNQVGNNIVYCLAGHHIKNAGTRFLKLLRNDAKQWWHERYGDDLKALQTFILPPRTGAMYKADNWQQLGHTTGGRALATRTLYGEEREKHPEAEVRTFKSGEVKYLLREWVTTEPKLIFMRIL</sequence>
<organism evidence="1">
    <name type="scientific">marine sediment metagenome</name>
    <dbReference type="NCBI Taxonomy" id="412755"/>
    <lineage>
        <taxon>unclassified sequences</taxon>
        <taxon>metagenomes</taxon>
        <taxon>ecological metagenomes</taxon>
    </lineage>
</organism>
<name>A0A0F9GTL4_9ZZZZ</name>
<accession>A0A0F9GTL4</accession>
<protein>
    <submittedName>
        <fullName evidence="1">Uncharacterized protein</fullName>
    </submittedName>
</protein>
<dbReference type="AlphaFoldDB" id="A0A0F9GTL4"/>
<comment type="caution">
    <text evidence="1">The sequence shown here is derived from an EMBL/GenBank/DDBJ whole genome shotgun (WGS) entry which is preliminary data.</text>
</comment>
<gene>
    <name evidence="1" type="ORF">LCGC14_2082020</name>
</gene>
<proteinExistence type="predicted"/>
<reference evidence="1" key="1">
    <citation type="journal article" date="2015" name="Nature">
        <title>Complex archaea that bridge the gap between prokaryotes and eukaryotes.</title>
        <authorList>
            <person name="Spang A."/>
            <person name="Saw J.H."/>
            <person name="Jorgensen S.L."/>
            <person name="Zaremba-Niedzwiedzka K."/>
            <person name="Martijn J."/>
            <person name="Lind A.E."/>
            <person name="van Eijk R."/>
            <person name="Schleper C."/>
            <person name="Guy L."/>
            <person name="Ettema T.J."/>
        </authorList>
    </citation>
    <scope>NUCLEOTIDE SEQUENCE</scope>
</reference>
<dbReference type="EMBL" id="LAZR01025183">
    <property type="protein sequence ID" value="KKL72725.1"/>
    <property type="molecule type" value="Genomic_DNA"/>
</dbReference>
<evidence type="ECO:0000313" key="1">
    <source>
        <dbReference type="EMBL" id="KKL72725.1"/>
    </source>
</evidence>